<keyword evidence="2 7" id="KW-0378">Hydrolase</keyword>
<keyword evidence="6" id="KW-0624">Polysaccharide degradation</keyword>
<accession>A0A7T3RF99</accession>
<feature type="chain" id="PRO_5032770980" evidence="8">
    <location>
        <begin position="27"/>
        <end position="392"/>
    </location>
</feature>
<sequence>MNTHKTLAVLLTAVSSLMLFSCGEPASLSGAAQADLADFDMTYTDKTAATVIKEMGNGTNLGNTMEAVWSSDLDGGMPKTSLRMMQGLKKAGFDSVRIPVAWSKGMQTESGSDYKIYTYFMNRVKEVVSYALAADLYVVLNVHWDNGWWKGFADSDMAVRKETMRRYEGLWTQIAQEFSDWPEKLILEGANEELGEFSCKGGSLTDDERYKVTNEINQKFVDIVRSSGTNNTGRVLLIAGYNTDITKTCDEGKARFKMPSDIHSADDARLMISVHYYTPWDYCGCNDPESPPYYGHNFETWGSEEDIAEMRRLFTMMKTNFSDKGYPVIIGEYEVIHWKNGSLKDRTMDFLGTVVSLSKELGFCSMLWDCNSWYNRTGLRWNFDELSAIYSR</sequence>
<dbReference type="InterPro" id="IPR050386">
    <property type="entry name" value="Glycosyl_hydrolase_5"/>
</dbReference>
<feature type="signal peptide" evidence="8">
    <location>
        <begin position="1"/>
        <end position="26"/>
    </location>
</feature>
<dbReference type="SUPFAM" id="SSF51445">
    <property type="entry name" value="(Trans)glycosidases"/>
    <property type="match status" value="1"/>
</dbReference>
<dbReference type="EMBL" id="CP064936">
    <property type="protein sequence ID" value="QQA02031.1"/>
    <property type="molecule type" value="Genomic_DNA"/>
</dbReference>
<dbReference type="GO" id="GO:0009986">
    <property type="term" value="C:cell surface"/>
    <property type="evidence" value="ECO:0007669"/>
    <property type="project" value="TreeGrafter"/>
</dbReference>
<evidence type="ECO:0000259" key="9">
    <source>
        <dbReference type="Pfam" id="PF00150"/>
    </source>
</evidence>
<dbReference type="GO" id="GO:0030245">
    <property type="term" value="P:cellulose catabolic process"/>
    <property type="evidence" value="ECO:0007669"/>
    <property type="project" value="UniProtKB-KW"/>
</dbReference>
<dbReference type="RefSeq" id="WP_198443515.1">
    <property type="nucleotide sequence ID" value="NZ_CBCSHE010000006.1"/>
</dbReference>
<evidence type="ECO:0000256" key="2">
    <source>
        <dbReference type="ARBA" id="ARBA00022801"/>
    </source>
</evidence>
<comment type="similarity">
    <text evidence="1 7">Belongs to the glycosyl hydrolase 5 (cellulase A) family.</text>
</comment>
<keyword evidence="5 7" id="KW-0326">Glycosidase</keyword>
<gene>
    <name evidence="10" type="ORF">IWA51_05445</name>
</gene>
<name>A0A7T3RF99_9SPIR</name>
<evidence type="ECO:0000313" key="10">
    <source>
        <dbReference type="EMBL" id="QQA02031.1"/>
    </source>
</evidence>
<dbReference type="Pfam" id="PF00150">
    <property type="entry name" value="Cellulase"/>
    <property type="match status" value="1"/>
</dbReference>
<keyword evidence="3" id="KW-0136">Cellulose degradation</keyword>
<dbReference type="PANTHER" id="PTHR31297:SF41">
    <property type="entry name" value="ENDOGLUCANASE, PUTATIVE (AFU_ORTHOLOGUE AFUA_5G01830)-RELATED"/>
    <property type="match status" value="1"/>
</dbReference>
<evidence type="ECO:0000256" key="5">
    <source>
        <dbReference type="ARBA" id="ARBA00023295"/>
    </source>
</evidence>
<keyword evidence="4" id="KW-0119">Carbohydrate metabolism</keyword>
<dbReference type="GO" id="GO:0005576">
    <property type="term" value="C:extracellular region"/>
    <property type="evidence" value="ECO:0007669"/>
    <property type="project" value="TreeGrafter"/>
</dbReference>
<evidence type="ECO:0000256" key="8">
    <source>
        <dbReference type="SAM" id="SignalP"/>
    </source>
</evidence>
<keyword evidence="8" id="KW-0732">Signal</keyword>
<dbReference type="InterPro" id="IPR001547">
    <property type="entry name" value="Glyco_hydro_5"/>
</dbReference>
<dbReference type="Gene3D" id="3.20.20.80">
    <property type="entry name" value="Glycosidases"/>
    <property type="match status" value="1"/>
</dbReference>
<evidence type="ECO:0000313" key="11">
    <source>
        <dbReference type="Proteomes" id="UP000595224"/>
    </source>
</evidence>
<organism evidence="10 11">
    <name type="scientific">Treponema peruense</name>
    <dbReference type="NCBI Taxonomy" id="2787628"/>
    <lineage>
        <taxon>Bacteria</taxon>
        <taxon>Pseudomonadati</taxon>
        <taxon>Spirochaetota</taxon>
        <taxon>Spirochaetia</taxon>
        <taxon>Spirochaetales</taxon>
        <taxon>Treponemataceae</taxon>
        <taxon>Treponema</taxon>
    </lineage>
</organism>
<dbReference type="PANTHER" id="PTHR31297">
    <property type="entry name" value="GLUCAN ENDO-1,6-BETA-GLUCOSIDASE B"/>
    <property type="match status" value="1"/>
</dbReference>
<dbReference type="AlphaFoldDB" id="A0A7T3RF99"/>
<evidence type="ECO:0000256" key="6">
    <source>
        <dbReference type="ARBA" id="ARBA00023326"/>
    </source>
</evidence>
<dbReference type="KEGG" id="tper:IWA51_05445"/>
<dbReference type="Proteomes" id="UP000595224">
    <property type="component" value="Chromosome"/>
</dbReference>
<evidence type="ECO:0000256" key="7">
    <source>
        <dbReference type="RuleBase" id="RU361153"/>
    </source>
</evidence>
<protein>
    <submittedName>
        <fullName evidence="10">Glycoside hydrolase family 5 protein</fullName>
    </submittedName>
</protein>
<evidence type="ECO:0000256" key="3">
    <source>
        <dbReference type="ARBA" id="ARBA00023001"/>
    </source>
</evidence>
<feature type="domain" description="Glycoside hydrolase family 5" evidence="9">
    <location>
        <begin position="69"/>
        <end position="371"/>
    </location>
</feature>
<dbReference type="GO" id="GO:0008422">
    <property type="term" value="F:beta-glucosidase activity"/>
    <property type="evidence" value="ECO:0007669"/>
    <property type="project" value="TreeGrafter"/>
</dbReference>
<dbReference type="InterPro" id="IPR017853">
    <property type="entry name" value="GH"/>
</dbReference>
<evidence type="ECO:0000256" key="1">
    <source>
        <dbReference type="ARBA" id="ARBA00005641"/>
    </source>
</evidence>
<reference evidence="10 11" key="1">
    <citation type="submission" date="2020-11" db="EMBL/GenBank/DDBJ databases">
        <title>Treponema Peruensis nv. sp., first commensal Treponema isolated from human feces.</title>
        <authorList>
            <person name="Belkhou C."/>
            <person name="Raes J."/>
        </authorList>
    </citation>
    <scope>NUCLEOTIDE SEQUENCE [LARGE SCALE GENOMIC DNA]</scope>
    <source>
        <strain evidence="10 11">RCC2812</strain>
    </source>
</reference>
<keyword evidence="11" id="KW-1185">Reference proteome</keyword>
<proteinExistence type="inferred from homology"/>
<dbReference type="PROSITE" id="PS51257">
    <property type="entry name" value="PROKAR_LIPOPROTEIN"/>
    <property type="match status" value="1"/>
</dbReference>
<evidence type="ECO:0000256" key="4">
    <source>
        <dbReference type="ARBA" id="ARBA00023277"/>
    </source>
</evidence>